<organism evidence="4 5">
    <name type="scientific">Frankia umida</name>
    <dbReference type="NCBI Taxonomy" id="573489"/>
    <lineage>
        <taxon>Bacteria</taxon>
        <taxon>Bacillati</taxon>
        <taxon>Actinomycetota</taxon>
        <taxon>Actinomycetes</taxon>
        <taxon>Frankiales</taxon>
        <taxon>Frankiaceae</taxon>
        <taxon>Frankia</taxon>
    </lineage>
</organism>
<dbReference type="PANTHER" id="PTHR43877">
    <property type="entry name" value="AMINOALKYLPHOSPHONATE N-ACETYLTRANSFERASE-RELATED-RELATED"/>
    <property type="match status" value="1"/>
</dbReference>
<proteinExistence type="predicted"/>
<gene>
    <name evidence="4" type="ORF">MXD59_17235</name>
</gene>
<dbReference type="InterPro" id="IPR016181">
    <property type="entry name" value="Acyl_CoA_acyltransferase"/>
</dbReference>
<evidence type="ECO:0000313" key="5">
    <source>
        <dbReference type="Proteomes" id="UP001201873"/>
    </source>
</evidence>
<dbReference type="CDD" id="cd04301">
    <property type="entry name" value="NAT_SF"/>
    <property type="match status" value="1"/>
</dbReference>
<dbReference type="Pfam" id="PF00583">
    <property type="entry name" value="Acetyltransf_1"/>
    <property type="match status" value="1"/>
</dbReference>
<dbReference type="EMBL" id="JALKFT010000017">
    <property type="protein sequence ID" value="MCK9877495.1"/>
    <property type="molecule type" value="Genomic_DNA"/>
</dbReference>
<evidence type="ECO:0000256" key="1">
    <source>
        <dbReference type="ARBA" id="ARBA00022679"/>
    </source>
</evidence>
<keyword evidence="1" id="KW-0808">Transferase</keyword>
<dbReference type="InterPro" id="IPR050832">
    <property type="entry name" value="Bact_Acetyltransf"/>
</dbReference>
<sequence length="66" mass="7410">MHHLGTRADRRKRGVGRTLMAAAEQHAAHRGLDVLRLSTGSFNADAQAFFASLGYEPYSIRFIRRP</sequence>
<dbReference type="Gene3D" id="3.40.630.30">
    <property type="match status" value="1"/>
</dbReference>
<evidence type="ECO:0000259" key="3">
    <source>
        <dbReference type="PROSITE" id="PS51186"/>
    </source>
</evidence>
<accession>A0ABT0K179</accession>
<feature type="domain" description="N-acetyltransferase" evidence="3">
    <location>
        <begin position="1"/>
        <end position="66"/>
    </location>
</feature>
<dbReference type="SUPFAM" id="SSF55729">
    <property type="entry name" value="Acyl-CoA N-acyltransferases (Nat)"/>
    <property type="match status" value="1"/>
</dbReference>
<keyword evidence="5" id="KW-1185">Reference proteome</keyword>
<dbReference type="PROSITE" id="PS51186">
    <property type="entry name" value="GNAT"/>
    <property type="match status" value="1"/>
</dbReference>
<name>A0ABT0K179_9ACTN</name>
<comment type="caution">
    <text evidence="4">The sequence shown here is derived from an EMBL/GenBank/DDBJ whole genome shotgun (WGS) entry which is preliminary data.</text>
</comment>
<dbReference type="Proteomes" id="UP001201873">
    <property type="component" value="Unassembled WGS sequence"/>
</dbReference>
<dbReference type="InterPro" id="IPR000182">
    <property type="entry name" value="GNAT_dom"/>
</dbReference>
<protein>
    <submittedName>
        <fullName evidence="4">GNAT family N-acetyltransferase</fullName>
    </submittedName>
</protein>
<evidence type="ECO:0000313" key="4">
    <source>
        <dbReference type="EMBL" id="MCK9877495.1"/>
    </source>
</evidence>
<keyword evidence="2" id="KW-0012">Acyltransferase</keyword>
<reference evidence="4 5" key="1">
    <citation type="submission" date="2022-04" db="EMBL/GenBank/DDBJ databases">
        <title>Genome diversity in the genus Frankia.</title>
        <authorList>
            <person name="Carlos-Shanley C."/>
            <person name="Hahn D."/>
        </authorList>
    </citation>
    <scope>NUCLEOTIDE SEQUENCE [LARGE SCALE GENOMIC DNA]</scope>
    <source>
        <strain evidence="4 5">Ag45/Mut15</strain>
    </source>
</reference>
<evidence type="ECO:0000256" key="2">
    <source>
        <dbReference type="ARBA" id="ARBA00023315"/>
    </source>
</evidence>